<feature type="coiled-coil region" evidence="1">
    <location>
        <begin position="158"/>
        <end position="295"/>
    </location>
</feature>
<keyword evidence="1" id="KW-0175">Coiled coil</keyword>
<feature type="coiled-coil region" evidence="1">
    <location>
        <begin position="433"/>
        <end position="467"/>
    </location>
</feature>
<reference evidence="3" key="2">
    <citation type="submission" date="2025-08" db="UniProtKB">
        <authorList>
            <consortium name="Ensembl"/>
        </authorList>
    </citation>
    <scope>IDENTIFICATION</scope>
</reference>
<dbReference type="GeneTree" id="ENSGT00390000001798"/>
<organism evidence="3 4">
    <name type="scientific">Denticeps clupeoides</name>
    <name type="common">denticle herring</name>
    <dbReference type="NCBI Taxonomy" id="299321"/>
    <lineage>
        <taxon>Eukaryota</taxon>
        <taxon>Metazoa</taxon>
        <taxon>Chordata</taxon>
        <taxon>Craniata</taxon>
        <taxon>Vertebrata</taxon>
        <taxon>Euteleostomi</taxon>
        <taxon>Actinopterygii</taxon>
        <taxon>Neopterygii</taxon>
        <taxon>Teleostei</taxon>
        <taxon>Clupei</taxon>
        <taxon>Clupeiformes</taxon>
        <taxon>Denticipitoidei</taxon>
        <taxon>Denticipitidae</taxon>
        <taxon>Denticeps</taxon>
    </lineage>
</organism>
<dbReference type="InterPro" id="IPR055289">
    <property type="entry name" value="OFD1"/>
</dbReference>
<dbReference type="Ensembl" id="ENSDCDT00010056768.1">
    <property type="protein sequence ID" value="ENSDCDP00010046562.1"/>
    <property type="gene ID" value="ENSDCDG00010028418.1"/>
</dbReference>
<dbReference type="PROSITE" id="PS50896">
    <property type="entry name" value="LISH"/>
    <property type="match status" value="1"/>
</dbReference>
<sequence length="994" mass="113665">MSGAEEEALSPDEMRRRLYQTFKKKGFLDTLKTQLRHQLIRELKQPAAGAAMGAQPAVLGASNSLVVEHLRGCGYEYTLSVFCPEAGVAGDQVFPTRDLLQLMNVGPGSPLYKTLTSGLEKRSEKGFLMDLLAALAGHHLHKEGVDIDTQTNTSKAFKESLVEKMQAIDEEYELLRSRGSSWQSFESKLAEYRKGIVEQAQAELEAKLQHFKDAEISKVKMEEREKARKEILEARRDMERTYEMKSEALMSREKNAIDRLQKQQQIEEKEIYMQRQTLLKEIETARNRESELRQKGEAFEKTCKLQEEKNRTMEELLRRREVAVKTMEDTYDQKLKNELTRYQLELKDENVKRTEKLTEDEKRNQAETVRLQKEASALEVKQEEHRRACAEVKYLQVELSTTQSQNSLLSQQNHLLRDKLETVSDYPALKKEKAELLSLIRLLKTQLEEAQEENQHLRQALSQPSQEHLALQSELNRLELDWKLQKEEFENQKRVLQTQLQHEVEGAGQLKAQLLECEERTRWMTAHSEEMKMRLQLTQQALENEVLRNPKPSLVDRSVLHRSADKMVPPDLYIDGAILRGQAGYGDVCEAGMSARGIRHHRTHCASPDSDVELMAGARARIQELEKEADMLEEAYRKYQQRDVRSIVSHILPEKLQPPLQLPGHGATRLPAAAQHRDQPRRVTTEHIARDLILQPYVFNTEAGLAAEPSSSPLPRRLSSTPLSLSPTLPKAEAVKDTLPASFAVLYPERQISPIPGPTIPSRDHSALLSPPRSPKSATRDHASLLQVQQEIPSLDSSPQPDKIAIEDLAEPSPEPSRIPEPLQAEGIHLCEEATEGLAVPPPGIQSSVPETDEEEDLRWELERKRREEKRQQERLEAQERELRELERLELERQLEELDKENKEKELEVEVEVLSAGQEGQEEGGQQAQLEKEPSSETNPLQRYMRMVLQGAETEREQSPRKEETDHSSPGVQVLSDKDDSIAAFSHEADDDFW</sequence>
<feature type="coiled-coil region" evidence="1">
    <location>
        <begin position="615"/>
        <end position="642"/>
    </location>
</feature>
<feature type="region of interest" description="Disordered" evidence="2">
    <location>
        <begin position="754"/>
        <end position="781"/>
    </location>
</feature>
<feature type="region of interest" description="Disordered" evidence="2">
    <location>
        <begin position="706"/>
        <end position="729"/>
    </location>
</feature>
<dbReference type="GO" id="GO:0005813">
    <property type="term" value="C:centrosome"/>
    <property type="evidence" value="ECO:0007669"/>
    <property type="project" value="TreeGrafter"/>
</dbReference>
<name>A0AAY4DLZ6_9TELE</name>
<evidence type="ECO:0000256" key="1">
    <source>
        <dbReference type="SAM" id="Coils"/>
    </source>
</evidence>
<evidence type="ECO:0000256" key="2">
    <source>
        <dbReference type="SAM" id="MobiDB-lite"/>
    </source>
</evidence>
<dbReference type="GO" id="GO:0005576">
    <property type="term" value="C:extracellular region"/>
    <property type="evidence" value="ECO:0007669"/>
    <property type="project" value="GOC"/>
</dbReference>
<dbReference type="Pfam" id="PF16045">
    <property type="entry name" value="LisH_2"/>
    <property type="match status" value="1"/>
</dbReference>
<proteinExistence type="predicted"/>
<feature type="compositionally biased region" description="Basic and acidic residues" evidence="2">
    <location>
        <begin position="953"/>
        <end position="967"/>
    </location>
</feature>
<reference evidence="3 4" key="1">
    <citation type="submission" date="2020-06" db="EMBL/GenBank/DDBJ databases">
        <authorList>
            <consortium name="Wellcome Sanger Institute Data Sharing"/>
        </authorList>
    </citation>
    <scope>NUCLEOTIDE SEQUENCE [LARGE SCALE GENOMIC DNA]</scope>
</reference>
<dbReference type="GO" id="GO:0036064">
    <property type="term" value="C:ciliary basal body"/>
    <property type="evidence" value="ECO:0007669"/>
    <property type="project" value="TreeGrafter"/>
</dbReference>
<dbReference type="PANTHER" id="PTHR39063">
    <property type="entry name" value="ORAL-FACIAL-DIGITAL SYNDROME 1 PROTEIN HOMOLOG"/>
    <property type="match status" value="1"/>
</dbReference>
<feature type="region of interest" description="Disordered" evidence="2">
    <location>
        <begin position="811"/>
        <end position="994"/>
    </location>
</feature>
<feature type="compositionally biased region" description="Basic and acidic residues" evidence="2">
    <location>
        <begin position="859"/>
        <end position="908"/>
    </location>
</feature>
<dbReference type="InterPro" id="IPR006594">
    <property type="entry name" value="LisH"/>
</dbReference>
<dbReference type="GO" id="GO:0060287">
    <property type="term" value="P:epithelial cilium movement involved in determination of left/right asymmetry"/>
    <property type="evidence" value="ECO:0007669"/>
    <property type="project" value="TreeGrafter"/>
</dbReference>
<gene>
    <name evidence="3" type="primary">OFD1</name>
</gene>
<evidence type="ECO:0000313" key="3">
    <source>
        <dbReference type="Ensembl" id="ENSDCDP00010046562.1"/>
    </source>
</evidence>
<evidence type="ECO:0000313" key="4">
    <source>
        <dbReference type="Proteomes" id="UP000694580"/>
    </source>
</evidence>
<dbReference type="AlphaFoldDB" id="A0AAY4DLZ6"/>
<dbReference type="Proteomes" id="UP000694580">
    <property type="component" value="Chromosome 9"/>
</dbReference>
<feature type="compositionally biased region" description="Low complexity" evidence="2">
    <location>
        <begin position="912"/>
        <end position="929"/>
    </location>
</feature>
<accession>A0AAY4DLZ6</accession>
<dbReference type="PANTHER" id="PTHR39063:SF1">
    <property type="entry name" value="OFD1 CENTRIOLE AND CENTRIOLAR SATELLITE PROTEIN"/>
    <property type="match status" value="1"/>
</dbReference>
<protein>
    <recommendedName>
        <fullName evidence="5">Oral-facial-digital syndrome 1 protein</fullName>
    </recommendedName>
</protein>
<feature type="compositionally biased region" description="Low complexity" evidence="2">
    <location>
        <begin position="709"/>
        <end position="729"/>
    </location>
</feature>
<reference evidence="3" key="3">
    <citation type="submission" date="2025-09" db="UniProtKB">
        <authorList>
            <consortium name="Ensembl"/>
        </authorList>
    </citation>
    <scope>IDENTIFICATION</scope>
</reference>
<keyword evidence="4" id="KW-1185">Reference proteome</keyword>
<evidence type="ECO:0008006" key="5">
    <source>
        <dbReference type="Google" id="ProtNLM"/>
    </source>
</evidence>